<dbReference type="PANTHER" id="PTHR42940:SF8">
    <property type="entry name" value="VACUOLAR PROTEIN SORTING-ASSOCIATED PROTEIN 11"/>
    <property type="match status" value="1"/>
</dbReference>
<keyword evidence="4 7" id="KW-0479">Metal-binding</keyword>
<reference evidence="9 10" key="1">
    <citation type="journal article" date="2020" name="Insects">
        <title>Bacteria Belonging to Pseudomonas typographi sp. nov. from the Bark Beetle Ips typographus Have Genomic Potential to Aid in the Host Ecology.</title>
        <authorList>
            <person name="Peral-Aranega E."/>
            <person name="Saati-Santamaria Z."/>
            <person name="Kolarik M."/>
            <person name="Rivas R."/>
            <person name="Garcia-Fraile P."/>
        </authorList>
    </citation>
    <scope>NUCLEOTIDE SEQUENCE [LARGE SCALE GENOMIC DNA]</scope>
    <source>
        <strain evidence="9 10">CA3A</strain>
    </source>
</reference>
<evidence type="ECO:0000256" key="5">
    <source>
        <dbReference type="ARBA" id="ARBA00022833"/>
    </source>
</evidence>
<dbReference type="InterPro" id="IPR020843">
    <property type="entry name" value="ER"/>
</dbReference>
<comment type="caution">
    <text evidence="9">The sequence shown here is derived from an EMBL/GenBank/DDBJ whole genome shotgun (WGS) entry which is preliminary data.</text>
</comment>
<evidence type="ECO:0000313" key="10">
    <source>
        <dbReference type="Proteomes" id="UP000805841"/>
    </source>
</evidence>
<evidence type="ECO:0000256" key="6">
    <source>
        <dbReference type="ARBA" id="ARBA00023002"/>
    </source>
</evidence>
<dbReference type="InterPro" id="IPR011032">
    <property type="entry name" value="GroES-like_sf"/>
</dbReference>
<dbReference type="InterPro" id="IPR002328">
    <property type="entry name" value="ADH_Zn_CS"/>
</dbReference>
<dbReference type="EMBL" id="JAAOCA010000057">
    <property type="protein sequence ID" value="MBD1602204.1"/>
    <property type="molecule type" value="Genomic_DNA"/>
</dbReference>
<name>A0ABR7Z9S2_9PSED</name>
<keyword evidence="5 7" id="KW-0862">Zinc</keyword>
<dbReference type="SMART" id="SM00829">
    <property type="entry name" value="PKS_ER"/>
    <property type="match status" value="1"/>
</dbReference>
<sequence>MRAVRYLGPGQPFSLQTIPCPQPSPGQVRVKLKACGMCHTELHFRDGLLDLGCRDVTMGHEVAGVIEALGEGVNPHRLGERVMVYYYEGCGVCEYCRIGDEHLCPTVKAQPGFFTDGGYADYMVVRATNCIVVPDHVSLEEIAPMACAGTTAVHAGKKADIKPGEWVVIHGTGGVGLALLQYARHVGGRVIAIDRNENRLELALALGAEHSLNATGTEDVTARVLALTGGAHVVFELVGRESTMQASLDMLRRRGRYVIVGYSADSLKVHPIDLIVRELRLMGSVGSTLQDAHDIVELVGRGAIRSFVDSTIALENFEQGLGILEQGHAQGRIVIRFDQTSL</sequence>
<dbReference type="PANTHER" id="PTHR42940">
    <property type="entry name" value="ALCOHOL DEHYDROGENASE 1-RELATED"/>
    <property type="match status" value="1"/>
</dbReference>
<feature type="domain" description="Enoyl reductase (ER)" evidence="8">
    <location>
        <begin position="10"/>
        <end position="335"/>
    </location>
</feature>
<dbReference type="InterPro" id="IPR036291">
    <property type="entry name" value="NAD(P)-bd_dom_sf"/>
</dbReference>
<dbReference type="Proteomes" id="UP000805841">
    <property type="component" value="Unassembled WGS sequence"/>
</dbReference>
<comment type="cofactor">
    <cofactor evidence="1 7">
        <name>Zn(2+)</name>
        <dbReference type="ChEBI" id="CHEBI:29105"/>
    </cofactor>
</comment>
<evidence type="ECO:0000256" key="4">
    <source>
        <dbReference type="ARBA" id="ARBA00022723"/>
    </source>
</evidence>
<dbReference type="Pfam" id="PF00107">
    <property type="entry name" value="ADH_zinc_N"/>
    <property type="match status" value="1"/>
</dbReference>
<dbReference type="PROSITE" id="PS00059">
    <property type="entry name" value="ADH_ZINC"/>
    <property type="match status" value="1"/>
</dbReference>
<keyword evidence="6" id="KW-0560">Oxidoreductase</keyword>
<keyword evidence="10" id="KW-1185">Reference proteome</keyword>
<dbReference type="InterPro" id="IPR013149">
    <property type="entry name" value="ADH-like_C"/>
</dbReference>
<accession>A0ABR7Z9S2</accession>
<dbReference type="Pfam" id="PF08240">
    <property type="entry name" value="ADH_N"/>
    <property type="match status" value="1"/>
</dbReference>
<comment type="similarity">
    <text evidence="2 7">Belongs to the zinc-containing alcohol dehydrogenase family.</text>
</comment>
<dbReference type="SUPFAM" id="SSF50129">
    <property type="entry name" value="GroES-like"/>
    <property type="match status" value="1"/>
</dbReference>
<protein>
    <recommendedName>
        <fullName evidence="3">alcohol dehydrogenase</fullName>
        <ecNumber evidence="3">1.1.1.1</ecNumber>
    </recommendedName>
</protein>
<evidence type="ECO:0000256" key="1">
    <source>
        <dbReference type="ARBA" id="ARBA00001947"/>
    </source>
</evidence>
<dbReference type="Gene3D" id="3.90.180.10">
    <property type="entry name" value="Medium-chain alcohol dehydrogenases, catalytic domain"/>
    <property type="match status" value="1"/>
</dbReference>
<evidence type="ECO:0000259" key="8">
    <source>
        <dbReference type="SMART" id="SM00829"/>
    </source>
</evidence>
<evidence type="ECO:0000313" key="9">
    <source>
        <dbReference type="EMBL" id="MBD1602204.1"/>
    </source>
</evidence>
<dbReference type="SUPFAM" id="SSF51735">
    <property type="entry name" value="NAD(P)-binding Rossmann-fold domains"/>
    <property type="match status" value="1"/>
</dbReference>
<dbReference type="InterPro" id="IPR013154">
    <property type="entry name" value="ADH-like_N"/>
</dbReference>
<evidence type="ECO:0000256" key="2">
    <source>
        <dbReference type="ARBA" id="ARBA00008072"/>
    </source>
</evidence>
<gene>
    <name evidence="9" type="ORF">HAQ05_26345</name>
</gene>
<evidence type="ECO:0000256" key="7">
    <source>
        <dbReference type="RuleBase" id="RU361277"/>
    </source>
</evidence>
<proteinExistence type="inferred from homology"/>
<dbReference type="EC" id="1.1.1.1" evidence="3"/>
<evidence type="ECO:0000256" key="3">
    <source>
        <dbReference type="ARBA" id="ARBA00013190"/>
    </source>
</evidence>
<organism evidence="9 10">
    <name type="scientific">Pseudomonas typographi</name>
    <dbReference type="NCBI Taxonomy" id="2715964"/>
    <lineage>
        <taxon>Bacteria</taxon>
        <taxon>Pseudomonadati</taxon>
        <taxon>Pseudomonadota</taxon>
        <taxon>Gammaproteobacteria</taxon>
        <taxon>Pseudomonadales</taxon>
        <taxon>Pseudomonadaceae</taxon>
        <taxon>Pseudomonas</taxon>
    </lineage>
</organism>